<dbReference type="PROSITE" id="PS51421">
    <property type="entry name" value="RAS"/>
    <property type="match status" value="1"/>
</dbReference>
<keyword evidence="1" id="KW-0547">Nucleotide-binding</keyword>
<dbReference type="eggNOG" id="KOG0083">
    <property type="taxonomic scope" value="Eukaryota"/>
</dbReference>
<dbReference type="SMART" id="SM00175">
    <property type="entry name" value="RAB"/>
    <property type="match status" value="1"/>
</dbReference>
<name>A2DF01_TRIV3</name>
<sequence>MIVFDLTSQTSVDNIKQWVEFVHQHSSMPFIIVGNKEDLVDEQIITPEEALKLASSVQSQFFATSAKNGNNVDLAFRQLECIAVEYYTNSGRTATVVIDPELLPPPHGCSC</sequence>
<dbReference type="Proteomes" id="UP000001542">
    <property type="component" value="Unassembled WGS sequence"/>
</dbReference>
<dbReference type="GO" id="GO:0016020">
    <property type="term" value="C:membrane"/>
    <property type="evidence" value="ECO:0000318"/>
    <property type="project" value="GO_Central"/>
</dbReference>
<dbReference type="GO" id="GO:0005525">
    <property type="term" value="F:GTP binding"/>
    <property type="evidence" value="ECO:0007669"/>
    <property type="project" value="InterPro"/>
</dbReference>
<dbReference type="OMA" id="ATNMECG"/>
<dbReference type="InterPro" id="IPR027417">
    <property type="entry name" value="P-loop_NTPase"/>
</dbReference>
<organism evidence="2 3">
    <name type="scientific">Trichomonas vaginalis (strain ATCC PRA-98 / G3)</name>
    <dbReference type="NCBI Taxonomy" id="412133"/>
    <lineage>
        <taxon>Eukaryota</taxon>
        <taxon>Metamonada</taxon>
        <taxon>Parabasalia</taxon>
        <taxon>Trichomonadida</taxon>
        <taxon>Trichomonadidae</taxon>
        <taxon>Trichomonas</taxon>
    </lineage>
</organism>
<dbReference type="VEuPathDB" id="TrichDB:TVAG_405730"/>
<dbReference type="Pfam" id="PF00071">
    <property type="entry name" value="Ras"/>
    <property type="match status" value="1"/>
</dbReference>
<evidence type="ECO:0000313" key="3">
    <source>
        <dbReference type="Proteomes" id="UP000001542"/>
    </source>
</evidence>
<evidence type="ECO:0000313" key="2">
    <source>
        <dbReference type="EMBL" id="EAY20993.1"/>
    </source>
</evidence>
<dbReference type="AlphaFoldDB" id="A2DF01"/>
<dbReference type="VEuPathDB" id="TrichDB:TVAGG3_0531320"/>
<gene>
    <name evidence="2" type="ORF">TVAG_172500</name>
</gene>
<dbReference type="PANTHER" id="PTHR47978">
    <property type="match status" value="1"/>
</dbReference>
<dbReference type="GO" id="GO:0003924">
    <property type="term" value="F:GTPase activity"/>
    <property type="evidence" value="ECO:0000318"/>
    <property type="project" value="GO_Central"/>
</dbReference>
<keyword evidence="3" id="KW-1185">Reference proteome</keyword>
<dbReference type="Gene3D" id="3.40.50.300">
    <property type="entry name" value="P-loop containing nucleotide triphosphate hydrolases"/>
    <property type="match status" value="1"/>
</dbReference>
<dbReference type="KEGG" id="tva:5466540"/>
<proteinExistence type="predicted"/>
<evidence type="ECO:0000256" key="1">
    <source>
        <dbReference type="ARBA" id="ARBA00022741"/>
    </source>
</evidence>
<dbReference type="InParanoid" id="A2DF01"/>
<dbReference type="RefSeq" id="XP_001581979.1">
    <property type="nucleotide sequence ID" value="XM_001581929.1"/>
</dbReference>
<dbReference type="OrthoDB" id="9989112at2759"/>
<dbReference type="GO" id="GO:0006887">
    <property type="term" value="P:exocytosis"/>
    <property type="evidence" value="ECO:0000318"/>
    <property type="project" value="GO_Central"/>
</dbReference>
<protein>
    <submittedName>
        <fullName evidence="2">GTP-binding protein, putative</fullName>
    </submittedName>
</protein>
<dbReference type="SUPFAM" id="SSF52540">
    <property type="entry name" value="P-loop containing nucleoside triphosphate hydrolases"/>
    <property type="match status" value="1"/>
</dbReference>
<dbReference type="InterPro" id="IPR001806">
    <property type="entry name" value="Small_GTPase"/>
</dbReference>
<reference evidence="2" key="2">
    <citation type="journal article" date="2007" name="Science">
        <title>Draft genome sequence of the sexually transmitted pathogen Trichomonas vaginalis.</title>
        <authorList>
            <person name="Carlton J.M."/>
            <person name="Hirt R.P."/>
            <person name="Silva J.C."/>
            <person name="Delcher A.L."/>
            <person name="Schatz M."/>
            <person name="Zhao Q."/>
            <person name="Wortman J.R."/>
            <person name="Bidwell S.L."/>
            <person name="Alsmark U.C.M."/>
            <person name="Besteiro S."/>
            <person name="Sicheritz-Ponten T."/>
            <person name="Noel C.J."/>
            <person name="Dacks J.B."/>
            <person name="Foster P.G."/>
            <person name="Simillion C."/>
            <person name="Van de Peer Y."/>
            <person name="Miranda-Saavedra D."/>
            <person name="Barton G.J."/>
            <person name="Westrop G.D."/>
            <person name="Mueller S."/>
            <person name="Dessi D."/>
            <person name="Fiori P.L."/>
            <person name="Ren Q."/>
            <person name="Paulsen I."/>
            <person name="Zhang H."/>
            <person name="Bastida-Corcuera F.D."/>
            <person name="Simoes-Barbosa A."/>
            <person name="Brown M.T."/>
            <person name="Hayes R.D."/>
            <person name="Mukherjee M."/>
            <person name="Okumura C.Y."/>
            <person name="Schneider R."/>
            <person name="Smith A.J."/>
            <person name="Vanacova S."/>
            <person name="Villalvazo M."/>
            <person name="Haas B.J."/>
            <person name="Pertea M."/>
            <person name="Feldblyum T.V."/>
            <person name="Utterback T.R."/>
            <person name="Shu C.L."/>
            <person name="Osoegawa K."/>
            <person name="de Jong P.J."/>
            <person name="Hrdy I."/>
            <person name="Horvathova L."/>
            <person name="Zubacova Z."/>
            <person name="Dolezal P."/>
            <person name="Malik S.B."/>
            <person name="Logsdon J.M. Jr."/>
            <person name="Henze K."/>
            <person name="Gupta A."/>
            <person name="Wang C.C."/>
            <person name="Dunne R.L."/>
            <person name="Upcroft J.A."/>
            <person name="Upcroft P."/>
            <person name="White O."/>
            <person name="Salzberg S.L."/>
            <person name="Tang P."/>
            <person name="Chiu C.-H."/>
            <person name="Lee Y.-S."/>
            <person name="Embley T.M."/>
            <person name="Coombs G.H."/>
            <person name="Mottram J.C."/>
            <person name="Tachezy J."/>
            <person name="Fraser-Liggett C.M."/>
            <person name="Johnson P.J."/>
        </authorList>
    </citation>
    <scope>NUCLEOTIDE SEQUENCE [LARGE SCALE GENOMIC DNA]</scope>
    <source>
        <strain evidence="2">G3</strain>
    </source>
</reference>
<dbReference type="PROSITE" id="PS51419">
    <property type="entry name" value="RAB"/>
    <property type="match status" value="1"/>
</dbReference>
<accession>A2DF01</accession>
<dbReference type="PRINTS" id="PR00449">
    <property type="entry name" value="RASTRNSFRMNG"/>
</dbReference>
<dbReference type="SMART" id="SM00173">
    <property type="entry name" value="RAS"/>
    <property type="match status" value="1"/>
</dbReference>
<reference evidence="2" key="1">
    <citation type="submission" date="2006-10" db="EMBL/GenBank/DDBJ databases">
        <authorList>
            <person name="Amadeo P."/>
            <person name="Zhao Q."/>
            <person name="Wortman J."/>
            <person name="Fraser-Liggett C."/>
            <person name="Carlton J."/>
        </authorList>
    </citation>
    <scope>NUCLEOTIDE SEQUENCE</scope>
    <source>
        <strain evidence="2">G3</strain>
    </source>
</reference>
<dbReference type="EMBL" id="DS113193">
    <property type="protein sequence ID" value="EAY20993.1"/>
    <property type="molecule type" value="Genomic_DNA"/>
</dbReference>